<keyword evidence="3" id="KW-1185">Reference proteome</keyword>
<evidence type="ECO:0000313" key="2">
    <source>
        <dbReference type="EMBL" id="GAC70708.1"/>
    </source>
</evidence>
<reference evidence="2 3" key="1">
    <citation type="submission" date="2013-01" db="EMBL/GenBank/DDBJ databases">
        <title>Whole genome shotgun sequence of Gordonia soli NBRC 108243.</title>
        <authorList>
            <person name="Isaki-Nakamura S."/>
            <person name="Hosoyama A."/>
            <person name="Tsuchikane K."/>
            <person name="Ando Y."/>
            <person name="Baba S."/>
            <person name="Ohji S."/>
            <person name="Hamada M."/>
            <person name="Tamura T."/>
            <person name="Yamazoe A."/>
            <person name="Yamazaki S."/>
            <person name="Fujita N."/>
        </authorList>
    </citation>
    <scope>NUCLEOTIDE SEQUENCE [LARGE SCALE GENOMIC DNA]</scope>
    <source>
        <strain evidence="2 3">NBRC 108243</strain>
    </source>
</reference>
<dbReference type="RefSeq" id="WP_007624970.1">
    <property type="nucleotide sequence ID" value="NZ_BANX01000039.1"/>
</dbReference>
<sequence>MTVSFNHTIIGSHDPVGSAAFYRTILGAREAPGWGPFTNILLDDDTLLQFASGPVNDPVHMAFLMSEEEFDRGYAILVRDGIEHWADPQMRRPNEVATDEGRRVYFKDPSGHYLEMLTQPYL</sequence>
<dbReference type="SUPFAM" id="SSF54593">
    <property type="entry name" value="Glyoxalase/Bleomycin resistance protein/Dihydroxybiphenyl dioxygenase"/>
    <property type="match status" value="1"/>
</dbReference>
<comment type="caution">
    <text evidence="2">The sequence shown here is derived from an EMBL/GenBank/DDBJ whole genome shotgun (WGS) entry which is preliminary data.</text>
</comment>
<dbReference type="OrthoDB" id="9810341at2"/>
<dbReference type="CDD" id="cd08351">
    <property type="entry name" value="ChaP_like"/>
    <property type="match status" value="1"/>
</dbReference>
<dbReference type="PROSITE" id="PS51819">
    <property type="entry name" value="VOC"/>
    <property type="match status" value="1"/>
</dbReference>
<accession>M0QQ49</accession>
<feature type="domain" description="VOC" evidence="1">
    <location>
        <begin position="4"/>
        <end position="119"/>
    </location>
</feature>
<evidence type="ECO:0000259" key="1">
    <source>
        <dbReference type="PROSITE" id="PS51819"/>
    </source>
</evidence>
<dbReference type="InterPro" id="IPR037523">
    <property type="entry name" value="VOC_core"/>
</dbReference>
<dbReference type="EMBL" id="BANX01000039">
    <property type="protein sequence ID" value="GAC70708.1"/>
    <property type="molecule type" value="Genomic_DNA"/>
</dbReference>
<dbReference type="Proteomes" id="UP000011666">
    <property type="component" value="Unassembled WGS sequence"/>
</dbReference>
<gene>
    <name evidence="2" type="ORF">GS4_39_00390</name>
</gene>
<dbReference type="AlphaFoldDB" id="M0QQ49"/>
<dbReference type="InterPro" id="IPR004360">
    <property type="entry name" value="Glyas_Fos-R_dOase_dom"/>
</dbReference>
<evidence type="ECO:0000313" key="3">
    <source>
        <dbReference type="Proteomes" id="UP000011666"/>
    </source>
</evidence>
<protein>
    <recommendedName>
        <fullName evidence="1">VOC domain-containing protein</fullName>
    </recommendedName>
</protein>
<name>M0QQ49_9ACTN</name>
<dbReference type="Gene3D" id="3.10.180.10">
    <property type="entry name" value="2,3-Dihydroxybiphenyl 1,2-Dioxygenase, domain 1"/>
    <property type="match status" value="1"/>
</dbReference>
<dbReference type="Pfam" id="PF00903">
    <property type="entry name" value="Glyoxalase"/>
    <property type="match status" value="1"/>
</dbReference>
<dbReference type="STRING" id="1223545.GS4_39_00390"/>
<dbReference type="eggNOG" id="COG0346">
    <property type="taxonomic scope" value="Bacteria"/>
</dbReference>
<organism evidence="2 3">
    <name type="scientific">Gordonia soli NBRC 108243</name>
    <dbReference type="NCBI Taxonomy" id="1223545"/>
    <lineage>
        <taxon>Bacteria</taxon>
        <taxon>Bacillati</taxon>
        <taxon>Actinomycetota</taxon>
        <taxon>Actinomycetes</taxon>
        <taxon>Mycobacteriales</taxon>
        <taxon>Gordoniaceae</taxon>
        <taxon>Gordonia</taxon>
    </lineage>
</organism>
<proteinExistence type="predicted"/>
<dbReference type="InterPro" id="IPR029068">
    <property type="entry name" value="Glyas_Bleomycin-R_OHBP_Dase"/>
</dbReference>